<evidence type="ECO:0000313" key="3">
    <source>
        <dbReference type="Proteomes" id="UP000479000"/>
    </source>
</evidence>
<dbReference type="AlphaFoldDB" id="A0A6H5H1W7"/>
<evidence type="ECO:0000313" key="2">
    <source>
        <dbReference type="EMBL" id="CAB0009340.1"/>
    </source>
</evidence>
<feature type="compositionally biased region" description="Polar residues" evidence="1">
    <location>
        <begin position="1"/>
        <end position="18"/>
    </location>
</feature>
<dbReference type="Proteomes" id="UP000479000">
    <property type="component" value="Unassembled WGS sequence"/>
</dbReference>
<protein>
    <submittedName>
        <fullName evidence="2">Uncharacterized protein</fullName>
    </submittedName>
</protein>
<gene>
    <name evidence="2" type="ORF">NTEN_LOCUS14495</name>
</gene>
<reference evidence="2 3" key="1">
    <citation type="submission" date="2020-02" db="EMBL/GenBank/DDBJ databases">
        <authorList>
            <person name="Ferguson B K."/>
        </authorList>
    </citation>
    <scope>NUCLEOTIDE SEQUENCE [LARGE SCALE GENOMIC DNA]</scope>
</reference>
<sequence length="120" mass="13552">MMLSTCDSISHVDSPSGSRDSRTPCCQFLPPGDFMAHNYRKIEFPDCTDQLPKSASIFMLFSSLSLLKWACSRIPCVGPPKPSKTRLNCVGIPRYQRKPTFFRIQKWITLVIRKGPKAEG</sequence>
<proteinExistence type="predicted"/>
<organism evidence="2 3">
    <name type="scientific">Nesidiocoris tenuis</name>
    <dbReference type="NCBI Taxonomy" id="355587"/>
    <lineage>
        <taxon>Eukaryota</taxon>
        <taxon>Metazoa</taxon>
        <taxon>Ecdysozoa</taxon>
        <taxon>Arthropoda</taxon>
        <taxon>Hexapoda</taxon>
        <taxon>Insecta</taxon>
        <taxon>Pterygota</taxon>
        <taxon>Neoptera</taxon>
        <taxon>Paraneoptera</taxon>
        <taxon>Hemiptera</taxon>
        <taxon>Heteroptera</taxon>
        <taxon>Panheteroptera</taxon>
        <taxon>Cimicomorpha</taxon>
        <taxon>Miridae</taxon>
        <taxon>Dicyphina</taxon>
        <taxon>Nesidiocoris</taxon>
    </lineage>
</organism>
<keyword evidence="3" id="KW-1185">Reference proteome</keyword>
<feature type="region of interest" description="Disordered" evidence="1">
    <location>
        <begin position="1"/>
        <end position="22"/>
    </location>
</feature>
<evidence type="ECO:0000256" key="1">
    <source>
        <dbReference type="SAM" id="MobiDB-lite"/>
    </source>
</evidence>
<accession>A0A6H5H1W7</accession>
<name>A0A6H5H1W7_9HEMI</name>
<dbReference type="EMBL" id="CADCXU010021708">
    <property type="protein sequence ID" value="CAB0009340.1"/>
    <property type="molecule type" value="Genomic_DNA"/>
</dbReference>